<dbReference type="InterPro" id="IPR041166">
    <property type="entry name" value="Rubredoxin_2"/>
</dbReference>
<dbReference type="GO" id="GO:0000725">
    <property type="term" value="P:recombinational repair"/>
    <property type="evidence" value="ECO:0007669"/>
    <property type="project" value="TreeGrafter"/>
</dbReference>
<accession>A0A831LN33</accession>
<name>A0A831LN33_9BACT</name>
<dbReference type="AlphaFoldDB" id="A0A831LN33"/>
<dbReference type="Gene3D" id="3.40.50.300">
    <property type="entry name" value="P-loop containing nucleotide triphosphate hydrolases"/>
    <property type="match status" value="1"/>
</dbReference>
<gene>
    <name evidence="3" type="ORF">ENN90_02265</name>
</gene>
<dbReference type="PANTHER" id="PTHR32472:SF10">
    <property type="entry name" value="DNA REPAIR PROTEIN RADA-LIKE PROTEIN"/>
    <property type="match status" value="1"/>
</dbReference>
<organism evidence="3">
    <name type="scientific">Mariniphaga anaerophila</name>
    <dbReference type="NCBI Taxonomy" id="1484053"/>
    <lineage>
        <taxon>Bacteria</taxon>
        <taxon>Pseudomonadati</taxon>
        <taxon>Bacteroidota</taxon>
        <taxon>Bacteroidia</taxon>
        <taxon>Marinilabiliales</taxon>
        <taxon>Prolixibacteraceae</taxon>
        <taxon>Mariniphaga</taxon>
    </lineage>
</organism>
<dbReference type="GO" id="GO:0046872">
    <property type="term" value="F:metal ion binding"/>
    <property type="evidence" value="ECO:0007669"/>
    <property type="project" value="UniProtKB-KW"/>
</dbReference>
<dbReference type="Pfam" id="PF06745">
    <property type="entry name" value="ATPase"/>
    <property type="match status" value="1"/>
</dbReference>
<comment type="caution">
    <text evidence="3">The sequence shown here is derived from an EMBL/GenBank/DDBJ whole genome shotgun (WGS) entry which is preliminary data.</text>
</comment>
<dbReference type="GO" id="GO:0003677">
    <property type="term" value="F:DNA binding"/>
    <property type="evidence" value="ECO:0007669"/>
    <property type="project" value="InterPro"/>
</dbReference>
<feature type="domain" description="RecA family profile 1" evidence="2">
    <location>
        <begin position="66"/>
        <end position="195"/>
    </location>
</feature>
<feature type="non-terminal residue" evidence="3">
    <location>
        <position position="195"/>
    </location>
</feature>
<evidence type="ECO:0000259" key="2">
    <source>
        <dbReference type="PROSITE" id="PS50162"/>
    </source>
</evidence>
<dbReference type="PRINTS" id="PR01874">
    <property type="entry name" value="DNAREPAIRADA"/>
</dbReference>
<keyword evidence="1" id="KW-0479">Metal-binding</keyword>
<protein>
    <submittedName>
        <fullName evidence="3">AAA family ATPase</fullName>
    </submittedName>
</protein>
<dbReference type="EMBL" id="DSDK01000127">
    <property type="protein sequence ID" value="HDR50433.1"/>
    <property type="molecule type" value="Genomic_DNA"/>
</dbReference>
<dbReference type="GO" id="GO:0140664">
    <property type="term" value="F:ATP-dependent DNA damage sensor activity"/>
    <property type="evidence" value="ECO:0007669"/>
    <property type="project" value="InterPro"/>
</dbReference>
<dbReference type="GO" id="GO:0005524">
    <property type="term" value="F:ATP binding"/>
    <property type="evidence" value="ECO:0007669"/>
    <property type="project" value="InterPro"/>
</dbReference>
<dbReference type="InterPro" id="IPR027417">
    <property type="entry name" value="P-loop_NTPase"/>
</dbReference>
<dbReference type="InterPro" id="IPR020588">
    <property type="entry name" value="RecA_ATP-bd"/>
</dbReference>
<dbReference type="Pfam" id="PF18073">
    <property type="entry name" value="Zn_ribbon_LapB"/>
    <property type="match status" value="1"/>
</dbReference>
<dbReference type="GO" id="GO:0005829">
    <property type="term" value="C:cytosol"/>
    <property type="evidence" value="ECO:0007669"/>
    <property type="project" value="TreeGrafter"/>
</dbReference>
<evidence type="ECO:0000313" key="3">
    <source>
        <dbReference type="EMBL" id="HDR50433.1"/>
    </source>
</evidence>
<dbReference type="PROSITE" id="PS50162">
    <property type="entry name" value="RECA_2"/>
    <property type="match status" value="1"/>
</dbReference>
<proteinExistence type="predicted"/>
<dbReference type="InterPro" id="IPR014774">
    <property type="entry name" value="KaiC-like_dom"/>
</dbReference>
<reference evidence="3" key="1">
    <citation type="journal article" date="2020" name="mSystems">
        <title>Genome- and Community-Level Interaction Insights into Carbon Utilization and Element Cycling Functions of Hydrothermarchaeota in Hydrothermal Sediment.</title>
        <authorList>
            <person name="Zhou Z."/>
            <person name="Liu Y."/>
            <person name="Xu W."/>
            <person name="Pan J."/>
            <person name="Luo Z.H."/>
            <person name="Li M."/>
        </authorList>
    </citation>
    <scope>NUCLEOTIDE SEQUENCE [LARGE SCALE GENOMIC DNA]</scope>
    <source>
        <strain evidence="3">SpSt-1217</strain>
    </source>
</reference>
<dbReference type="Proteomes" id="UP000886047">
    <property type="component" value="Unassembled WGS sequence"/>
</dbReference>
<dbReference type="SUPFAM" id="SSF52540">
    <property type="entry name" value="P-loop containing nucleoside triphosphate hydrolases"/>
    <property type="match status" value="1"/>
</dbReference>
<dbReference type="PANTHER" id="PTHR32472">
    <property type="entry name" value="DNA REPAIR PROTEIN RADA"/>
    <property type="match status" value="1"/>
</dbReference>
<sequence>MTQTKTVYICQNCGAQSPKWMGKCLSCGGWNTFVEEIIEKKKPGTAVAANLAANQPLTLEDITTEKMERINVGITEFDRVLGGGIVPGSIVLLGGEPGIGKSTLVLQMALGLKDKKILYVSGEESLQQIKLRAGRLGMSGSNCLFLSETSLENVLAQTGQANPHLLIVDSIQTLSTETIESSPGSVTQVRECTSA</sequence>
<evidence type="ECO:0000256" key="1">
    <source>
        <dbReference type="ARBA" id="ARBA00022723"/>
    </source>
</evidence>